<comment type="caution">
    <text evidence="6">The sequence shown here is derived from an EMBL/GenBank/DDBJ whole genome shotgun (WGS) entry which is preliminary data.</text>
</comment>
<reference evidence="6" key="2">
    <citation type="submission" date="2020-09" db="EMBL/GenBank/DDBJ databases">
        <authorList>
            <person name="Sun Q."/>
            <person name="Zhou Y."/>
        </authorList>
    </citation>
    <scope>NUCLEOTIDE SEQUENCE</scope>
    <source>
        <strain evidence="6">CGMCC 1.12426</strain>
    </source>
</reference>
<dbReference type="Proteomes" id="UP000605148">
    <property type="component" value="Unassembled WGS sequence"/>
</dbReference>
<evidence type="ECO:0000313" key="6">
    <source>
        <dbReference type="EMBL" id="GGB63676.1"/>
    </source>
</evidence>
<dbReference type="AlphaFoldDB" id="A0A916X3P2"/>
<sequence>MKLSNYDIRQLRVFLAVVECGGFSAAESLLGISQSTISTHIAELERRLGYQICKRGRAGFEVTERGRALHVSTLKLVDAFAEFEDKALILKGAVAGRCRLALIDNLITDPRCPIVPALRSLSTFERGPRTSIDILSPAEIELAVAAGRVDLGVSIIEKRLPSLRYTPLYRELDVLVCGAAHPLFHVHDEDKLRVAVSEAPKVIRTFLNHSDLFPIGNREELIAGTVTSVEAAAYLVLAGTHIGFLPEHYVSAWVRSGEMRIILRDQYMRASEIVLIEPMNDQGADLGVQRLLQELLPAARQASAISI</sequence>
<evidence type="ECO:0000313" key="7">
    <source>
        <dbReference type="Proteomes" id="UP000605148"/>
    </source>
</evidence>
<dbReference type="Gene3D" id="3.40.190.10">
    <property type="entry name" value="Periplasmic binding protein-like II"/>
    <property type="match status" value="2"/>
</dbReference>
<dbReference type="RefSeq" id="WP_150497907.1">
    <property type="nucleotide sequence ID" value="NZ_BMFA01000021.1"/>
</dbReference>
<dbReference type="Gene3D" id="1.10.10.10">
    <property type="entry name" value="Winged helix-like DNA-binding domain superfamily/Winged helix DNA-binding domain"/>
    <property type="match status" value="1"/>
</dbReference>
<keyword evidence="4" id="KW-0804">Transcription</keyword>
<protein>
    <submittedName>
        <fullName evidence="6">Transcriptional regulator</fullName>
    </submittedName>
</protein>
<organism evidence="6 7">
    <name type="scientific">Roseibium aquae</name>
    <dbReference type="NCBI Taxonomy" id="1323746"/>
    <lineage>
        <taxon>Bacteria</taxon>
        <taxon>Pseudomonadati</taxon>
        <taxon>Pseudomonadota</taxon>
        <taxon>Alphaproteobacteria</taxon>
        <taxon>Hyphomicrobiales</taxon>
        <taxon>Stappiaceae</taxon>
        <taxon>Roseibium</taxon>
    </lineage>
</organism>
<gene>
    <name evidence="6" type="ORF">GCM10011316_39420</name>
</gene>
<evidence type="ECO:0000256" key="3">
    <source>
        <dbReference type="ARBA" id="ARBA00023125"/>
    </source>
</evidence>
<feature type="domain" description="HTH lysR-type" evidence="5">
    <location>
        <begin position="6"/>
        <end position="63"/>
    </location>
</feature>
<reference evidence="6" key="1">
    <citation type="journal article" date="2014" name="Int. J. Syst. Evol. Microbiol.">
        <title>Complete genome sequence of Corynebacterium casei LMG S-19264T (=DSM 44701T), isolated from a smear-ripened cheese.</title>
        <authorList>
            <consortium name="US DOE Joint Genome Institute (JGI-PGF)"/>
            <person name="Walter F."/>
            <person name="Albersmeier A."/>
            <person name="Kalinowski J."/>
            <person name="Ruckert C."/>
        </authorList>
    </citation>
    <scope>NUCLEOTIDE SEQUENCE</scope>
    <source>
        <strain evidence="6">CGMCC 1.12426</strain>
    </source>
</reference>
<dbReference type="InterPro" id="IPR000847">
    <property type="entry name" value="LysR_HTH_N"/>
</dbReference>
<name>A0A916X3P2_9HYPH</name>
<dbReference type="SUPFAM" id="SSF53850">
    <property type="entry name" value="Periplasmic binding protein-like II"/>
    <property type="match status" value="1"/>
</dbReference>
<dbReference type="Pfam" id="PF03466">
    <property type="entry name" value="LysR_substrate"/>
    <property type="match status" value="1"/>
</dbReference>
<accession>A0A916X3P2</accession>
<dbReference type="InterPro" id="IPR005119">
    <property type="entry name" value="LysR_subst-bd"/>
</dbReference>
<comment type="similarity">
    <text evidence="1">Belongs to the LysR transcriptional regulatory family.</text>
</comment>
<dbReference type="EMBL" id="BMFA01000021">
    <property type="protein sequence ID" value="GGB63676.1"/>
    <property type="molecule type" value="Genomic_DNA"/>
</dbReference>
<dbReference type="GO" id="GO:0000976">
    <property type="term" value="F:transcription cis-regulatory region binding"/>
    <property type="evidence" value="ECO:0007669"/>
    <property type="project" value="TreeGrafter"/>
</dbReference>
<evidence type="ECO:0000256" key="2">
    <source>
        <dbReference type="ARBA" id="ARBA00023015"/>
    </source>
</evidence>
<keyword evidence="2" id="KW-0805">Transcription regulation</keyword>
<evidence type="ECO:0000256" key="1">
    <source>
        <dbReference type="ARBA" id="ARBA00009437"/>
    </source>
</evidence>
<dbReference type="Pfam" id="PF00126">
    <property type="entry name" value="HTH_1"/>
    <property type="match status" value="1"/>
</dbReference>
<keyword evidence="3" id="KW-0238">DNA-binding</keyword>
<evidence type="ECO:0000259" key="5">
    <source>
        <dbReference type="PROSITE" id="PS50931"/>
    </source>
</evidence>
<dbReference type="SUPFAM" id="SSF46785">
    <property type="entry name" value="Winged helix' DNA-binding domain"/>
    <property type="match status" value="1"/>
</dbReference>
<dbReference type="GO" id="GO:0003700">
    <property type="term" value="F:DNA-binding transcription factor activity"/>
    <property type="evidence" value="ECO:0007669"/>
    <property type="project" value="InterPro"/>
</dbReference>
<evidence type="ECO:0000256" key="4">
    <source>
        <dbReference type="ARBA" id="ARBA00023163"/>
    </source>
</evidence>
<proteinExistence type="inferred from homology"/>
<dbReference type="InterPro" id="IPR036390">
    <property type="entry name" value="WH_DNA-bd_sf"/>
</dbReference>
<dbReference type="OrthoDB" id="7506954at2"/>
<dbReference type="InterPro" id="IPR036388">
    <property type="entry name" value="WH-like_DNA-bd_sf"/>
</dbReference>
<keyword evidence="7" id="KW-1185">Reference proteome</keyword>
<dbReference type="PANTHER" id="PTHR30126">
    <property type="entry name" value="HTH-TYPE TRANSCRIPTIONAL REGULATOR"/>
    <property type="match status" value="1"/>
</dbReference>
<dbReference type="PROSITE" id="PS50931">
    <property type="entry name" value="HTH_LYSR"/>
    <property type="match status" value="1"/>
</dbReference>
<dbReference type="PANTHER" id="PTHR30126:SF98">
    <property type="entry name" value="HTH-TYPE TRANSCRIPTIONAL ACTIVATOR BAUR"/>
    <property type="match status" value="1"/>
</dbReference>